<protein>
    <recommendedName>
        <fullName evidence="2">Band 7 domain-containing protein</fullName>
    </recommendedName>
</protein>
<dbReference type="PANTHER" id="PTHR10264:SF83">
    <property type="entry name" value="BLL5629 PROTEIN"/>
    <property type="match status" value="1"/>
</dbReference>
<evidence type="ECO:0000313" key="3">
    <source>
        <dbReference type="EMBL" id="GCE78355.1"/>
    </source>
</evidence>
<dbReference type="AlphaFoldDB" id="A0A402DW77"/>
<comment type="caution">
    <text evidence="3">The sequence shown here is derived from an EMBL/GenBank/DDBJ whole genome shotgun (WGS) entry which is preliminary data.</text>
</comment>
<evidence type="ECO:0000313" key="4">
    <source>
        <dbReference type="Proteomes" id="UP000289954"/>
    </source>
</evidence>
<reference evidence="3 4" key="1">
    <citation type="submission" date="2019-01" db="EMBL/GenBank/DDBJ databases">
        <title>Draft genome sequence of Cellulomonas takizawaensis strain TKZ-21.</title>
        <authorList>
            <person name="Yamamura H."/>
            <person name="Hayashi T."/>
            <person name="Hamada M."/>
            <person name="Serisawa Y."/>
            <person name="Matsuyama K."/>
            <person name="Nakagawa Y."/>
            <person name="Otoguro M."/>
            <person name="Yanagida F."/>
            <person name="Hayakawa M."/>
        </authorList>
    </citation>
    <scope>NUCLEOTIDE SEQUENCE [LARGE SCALE GENOMIC DNA]</scope>
    <source>
        <strain evidence="3 4">NBRC12680</strain>
    </source>
</reference>
<evidence type="ECO:0000259" key="2">
    <source>
        <dbReference type="SMART" id="SM00244"/>
    </source>
</evidence>
<proteinExistence type="inferred from homology"/>
<dbReference type="Gene3D" id="6.10.250.2090">
    <property type="match status" value="1"/>
</dbReference>
<dbReference type="EMBL" id="BIMR01000390">
    <property type="protein sequence ID" value="GCE78355.1"/>
    <property type="molecule type" value="Genomic_DNA"/>
</dbReference>
<dbReference type="Proteomes" id="UP000289954">
    <property type="component" value="Unassembled WGS sequence"/>
</dbReference>
<feature type="domain" description="Band 7" evidence="2">
    <location>
        <begin position="1"/>
        <end position="157"/>
    </location>
</feature>
<dbReference type="PRINTS" id="PR00721">
    <property type="entry name" value="STOMATIN"/>
</dbReference>
<evidence type="ECO:0000256" key="1">
    <source>
        <dbReference type="ARBA" id="ARBA00008164"/>
    </source>
</evidence>
<dbReference type="RefSeq" id="WP_130783034.1">
    <property type="nucleotide sequence ID" value="NZ_BIMR01000390.1"/>
</dbReference>
<dbReference type="Pfam" id="PF01145">
    <property type="entry name" value="Band_7"/>
    <property type="match status" value="1"/>
</dbReference>
<dbReference type="InterPro" id="IPR001107">
    <property type="entry name" value="Band_7"/>
</dbReference>
<comment type="similarity">
    <text evidence="1">Belongs to the band 7/mec-2 family.</text>
</comment>
<dbReference type="SUPFAM" id="SSF117892">
    <property type="entry name" value="Band 7/SPFH domain"/>
    <property type="match status" value="1"/>
</dbReference>
<organism evidence="3 4">
    <name type="scientific">Cellulomonas biazotea</name>
    <dbReference type="NCBI Taxonomy" id="1709"/>
    <lineage>
        <taxon>Bacteria</taxon>
        <taxon>Bacillati</taxon>
        <taxon>Actinomycetota</taxon>
        <taxon>Actinomycetes</taxon>
        <taxon>Micrococcales</taxon>
        <taxon>Cellulomonadaceae</taxon>
        <taxon>Cellulomonas</taxon>
    </lineage>
</organism>
<accession>A0A402DW77</accession>
<gene>
    <name evidence="3" type="ORF">CBZ_34110</name>
</gene>
<sequence length="227" mass="24455">MRIVVQEWERVLVYRDGRFEAELEPGRHRVGVWRRRTVRVVVRPRLLVVPLQEVLTGDGLSVRVSLTSAVRVASARTWHEAVEQPDAFLHTALQVALREAVATRTLDELLADRTTVPDQLASAVAPAAAEVGLAVERLALRDVVVPAELRRAAAEVVTARAQGLAALERARGEVAATRALANAAKLVDTQPGLLQLRTLQAVEAGRATVVLSADPSGTAAARATAER</sequence>
<name>A0A402DW77_9CELL</name>
<dbReference type="PANTHER" id="PTHR10264">
    <property type="entry name" value="BAND 7 PROTEIN-RELATED"/>
    <property type="match status" value="1"/>
</dbReference>
<dbReference type="InterPro" id="IPR036013">
    <property type="entry name" value="Band_7/SPFH_dom_sf"/>
</dbReference>
<keyword evidence="4" id="KW-1185">Reference proteome</keyword>
<dbReference type="OrthoDB" id="3285280at2"/>
<dbReference type="SMART" id="SM00244">
    <property type="entry name" value="PHB"/>
    <property type="match status" value="1"/>
</dbReference>
<dbReference type="GO" id="GO:0005886">
    <property type="term" value="C:plasma membrane"/>
    <property type="evidence" value="ECO:0007669"/>
    <property type="project" value="InterPro"/>
</dbReference>
<dbReference type="InterPro" id="IPR043202">
    <property type="entry name" value="Band-7_stomatin-like"/>
</dbReference>
<dbReference type="InterPro" id="IPR001972">
    <property type="entry name" value="Stomatin_HflK_fam"/>
</dbReference>
<dbReference type="Gene3D" id="3.30.479.30">
    <property type="entry name" value="Band 7 domain"/>
    <property type="match status" value="1"/>
</dbReference>